<evidence type="ECO:0000313" key="2">
    <source>
        <dbReference type="EMBL" id="NML67150.1"/>
    </source>
</evidence>
<dbReference type="SUPFAM" id="SSF63825">
    <property type="entry name" value="YWTD domain"/>
    <property type="match status" value="2"/>
</dbReference>
<evidence type="ECO:0000256" key="1">
    <source>
        <dbReference type="SAM" id="SignalP"/>
    </source>
</evidence>
<gene>
    <name evidence="2" type="ORF">HHL22_18250</name>
</gene>
<evidence type="ECO:0000313" key="3">
    <source>
        <dbReference type="Proteomes" id="UP000559626"/>
    </source>
</evidence>
<dbReference type="InterPro" id="IPR051200">
    <property type="entry name" value="Host-pathogen_enzymatic-act"/>
</dbReference>
<dbReference type="Pfam" id="PF16819">
    <property type="entry name" value="DUF5074"/>
    <property type="match status" value="1"/>
</dbReference>
<proteinExistence type="predicted"/>
<reference evidence="2 3" key="1">
    <citation type="submission" date="2020-04" db="EMBL/GenBank/DDBJ databases">
        <title>Hymenobacter polaris sp. nov., isolated from Arctic soil.</title>
        <authorList>
            <person name="Dahal R.H."/>
        </authorList>
    </citation>
    <scope>NUCLEOTIDE SEQUENCE [LARGE SCALE GENOMIC DNA]</scope>
    <source>
        <strain evidence="2 3">RP-2-7</strain>
    </source>
</reference>
<organism evidence="2 3">
    <name type="scientific">Hymenobacter polaris</name>
    <dbReference type="NCBI Taxonomy" id="2682546"/>
    <lineage>
        <taxon>Bacteria</taxon>
        <taxon>Pseudomonadati</taxon>
        <taxon>Bacteroidota</taxon>
        <taxon>Cytophagia</taxon>
        <taxon>Cytophagales</taxon>
        <taxon>Hymenobacteraceae</taxon>
        <taxon>Hymenobacter</taxon>
    </lineage>
</organism>
<protein>
    <recommendedName>
        <fullName evidence="4">YncE family protein</fullName>
    </recommendedName>
</protein>
<feature type="signal peptide" evidence="1">
    <location>
        <begin position="1"/>
        <end position="19"/>
    </location>
</feature>
<dbReference type="Gene3D" id="2.130.10.10">
    <property type="entry name" value="YVTN repeat-like/Quinoprotein amine dehydrogenase"/>
    <property type="match status" value="1"/>
</dbReference>
<feature type="chain" id="PRO_5030763492" description="YncE family protein" evidence="1">
    <location>
        <begin position="20"/>
        <end position="354"/>
    </location>
</feature>
<dbReference type="AlphaFoldDB" id="A0A7Y0AH05"/>
<name>A0A7Y0AH05_9BACT</name>
<dbReference type="RefSeq" id="WP_169532833.1">
    <property type="nucleotide sequence ID" value="NZ_JABBGH010000003.1"/>
</dbReference>
<dbReference type="PROSITE" id="PS51257">
    <property type="entry name" value="PROKAR_LIPOPROTEIN"/>
    <property type="match status" value="1"/>
</dbReference>
<evidence type="ECO:0008006" key="4">
    <source>
        <dbReference type="Google" id="ProtNLM"/>
    </source>
</evidence>
<accession>A0A7Y0AH05</accession>
<comment type="caution">
    <text evidence="2">The sequence shown here is derived from an EMBL/GenBank/DDBJ whole genome shotgun (WGS) entry which is preliminary data.</text>
</comment>
<dbReference type="InterPro" id="IPR031815">
    <property type="entry name" value="DUF5074"/>
</dbReference>
<dbReference type="InterPro" id="IPR015943">
    <property type="entry name" value="WD40/YVTN_repeat-like_dom_sf"/>
</dbReference>
<keyword evidence="3" id="KW-1185">Reference proteome</keyword>
<dbReference type="Proteomes" id="UP000559626">
    <property type="component" value="Unassembled WGS sequence"/>
</dbReference>
<keyword evidence="1" id="KW-0732">Signal</keyword>
<dbReference type="EMBL" id="JABBGH010000003">
    <property type="protein sequence ID" value="NML67150.1"/>
    <property type="molecule type" value="Genomic_DNA"/>
</dbReference>
<dbReference type="PANTHER" id="PTHR47197:SF3">
    <property type="entry name" value="DIHYDRO-HEME D1 DEHYDROGENASE"/>
    <property type="match status" value="1"/>
</dbReference>
<dbReference type="PANTHER" id="PTHR47197">
    <property type="entry name" value="PROTEIN NIRF"/>
    <property type="match status" value="1"/>
</dbReference>
<sequence>MQKLFRPLLLGAAFASFLASCSKDDNTTPTAAGTGQYAFVINEGNFSNGTGSVSRVNKSNVKDIAIDAFGSANGGAVLGSVVESMTVVDTKGYVVVNNSNKIEVVSLPDFKSTATIAGLNQPRFLTRSVANTNRGYVTEWLGGPYPAPYTAGRISLIDLSSNKVTGTVPVGINPERMALTGGNLYVANSSSSFLTVISDASGAATGTIALPTPASSLVVDKNNTLWVLCGSDYASQPAKLLHFSSGATPAVQQTFTFATVGSGGGLRIGPDGQQLYYSYRNGEYRMAITDTSLPTTPLIRRNFYGFDIDPSTGLLYGTDALNYSNPGWLIRYQPNGTKLDSVTVQVSPNGVVFY</sequence>